<evidence type="ECO:0000313" key="2">
    <source>
        <dbReference type="EMBL" id="CAL6091109.1"/>
    </source>
</evidence>
<dbReference type="EMBL" id="CAXDID020000433">
    <property type="protein sequence ID" value="CAL6091109.1"/>
    <property type="molecule type" value="Genomic_DNA"/>
</dbReference>
<reference evidence="2 3" key="2">
    <citation type="submission" date="2024-07" db="EMBL/GenBank/DDBJ databases">
        <authorList>
            <person name="Akdeniz Z."/>
        </authorList>
    </citation>
    <scope>NUCLEOTIDE SEQUENCE [LARGE SCALE GENOMIC DNA]</scope>
</reference>
<dbReference type="PANTHER" id="PTHR24120:SF4">
    <property type="entry name" value="GH07239P"/>
    <property type="match status" value="1"/>
</dbReference>
<evidence type="ECO:0000313" key="3">
    <source>
        <dbReference type="Proteomes" id="UP001642409"/>
    </source>
</evidence>
<accession>A0AA86P640</accession>
<protein>
    <submittedName>
        <fullName evidence="1">Ankyrin repeat protein 2</fullName>
    </submittedName>
    <submittedName>
        <fullName evidence="2">Ankyrin_repeat protein 2</fullName>
    </submittedName>
</protein>
<keyword evidence="3" id="KW-1185">Reference proteome</keyword>
<dbReference type="EMBL" id="CATOUU010000510">
    <property type="protein sequence ID" value="CAI9932175.1"/>
    <property type="molecule type" value="Genomic_DNA"/>
</dbReference>
<gene>
    <name evidence="1" type="ORF">HINF_LOCUS19820</name>
    <name evidence="2" type="ORF">HINF_LOCUS65629</name>
</gene>
<dbReference type="InterPro" id="IPR036770">
    <property type="entry name" value="Ankyrin_rpt-contain_sf"/>
</dbReference>
<dbReference type="SMART" id="SM00248">
    <property type="entry name" value="ANK"/>
    <property type="match status" value="2"/>
</dbReference>
<dbReference type="SUPFAM" id="SSF48403">
    <property type="entry name" value="Ankyrin repeat"/>
    <property type="match status" value="1"/>
</dbReference>
<dbReference type="AlphaFoldDB" id="A0AA86P640"/>
<dbReference type="PANTHER" id="PTHR24120">
    <property type="entry name" value="GH07239P"/>
    <property type="match status" value="1"/>
</dbReference>
<proteinExistence type="predicted"/>
<evidence type="ECO:0000313" key="1">
    <source>
        <dbReference type="EMBL" id="CAI9932175.1"/>
    </source>
</evidence>
<dbReference type="Gene3D" id="1.25.40.20">
    <property type="entry name" value="Ankyrin repeat-containing domain"/>
    <property type="match status" value="1"/>
</dbReference>
<dbReference type="Pfam" id="PF12796">
    <property type="entry name" value="Ank_2"/>
    <property type="match status" value="1"/>
</dbReference>
<dbReference type="Proteomes" id="UP001642409">
    <property type="component" value="Unassembled WGS sequence"/>
</dbReference>
<reference evidence="1" key="1">
    <citation type="submission" date="2023-06" db="EMBL/GenBank/DDBJ databases">
        <authorList>
            <person name="Kurt Z."/>
        </authorList>
    </citation>
    <scope>NUCLEOTIDE SEQUENCE</scope>
</reference>
<comment type="caution">
    <text evidence="1">The sequence shown here is derived from an EMBL/GenBank/DDBJ whole genome shotgun (WGS) entry which is preliminary data.</text>
</comment>
<dbReference type="InterPro" id="IPR002110">
    <property type="entry name" value="Ankyrin_rpt"/>
</dbReference>
<name>A0AA86P640_9EUKA</name>
<organism evidence="1">
    <name type="scientific">Hexamita inflata</name>
    <dbReference type="NCBI Taxonomy" id="28002"/>
    <lineage>
        <taxon>Eukaryota</taxon>
        <taxon>Metamonada</taxon>
        <taxon>Diplomonadida</taxon>
        <taxon>Hexamitidae</taxon>
        <taxon>Hexamitinae</taxon>
        <taxon>Hexamita</taxon>
    </lineage>
</organism>
<sequence length="171" mass="19409">MENIFENLLEESSDFELEDCGELDMKMYHNSGMLKMFAKVNQNQVDEVYQQIDSQQLSSNDAILYAVMQDKTSITTKLYERYGFVVENSKKTPLMIAAQNNNVELVKLFMSQAKSRDAAGMTALMHAVVHDSLDCIKLLKQTEKEIKDNSGWNAMQYADGFRSDEAIAALL</sequence>